<keyword evidence="5" id="KW-0813">Transport</keyword>
<dbReference type="GO" id="GO:0015267">
    <property type="term" value="F:channel activity"/>
    <property type="evidence" value="ECO:0007669"/>
    <property type="project" value="InterPro"/>
</dbReference>
<protein>
    <recommendedName>
        <fullName evidence="4">legumain</fullName>
        <ecNumber evidence="4">3.4.22.34</ecNumber>
    </recommendedName>
</protein>
<dbReference type="GO" id="GO:0004197">
    <property type="term" value="F:cysteine-type endopeptidase activity"/>
    <property type="evidence" value="ECO:0007669"/>
    <property type="project" value="UniProtKB-EC"/>
</dbReference>
<evidence type="ECO:0000256" key="13">
    <source>
        <dbReference type="SAM" id="Phobius"/>
    </source>
</evidence>
<evidence type="ECO:0000256" key="5">
    <source>
        <dbReference type="ARBA" id="ARBA00022448"/>
    </source>
</evidence>
<feature type="transmembrane region" description="Helical" evidence="13">
    <location>
        <begin position="193"/>
        <end position="217"/>
    </location>
</feature>
<evidence type="ECO:0000256" key="9">
    <source>
        <dbReference type="ARBA" id="ARBA00022801"/>
    </source>
</evidence>
<evidence type="ECO:0000256" key="3">
    <source>
        <dbReference type="ARBA" id="ARBA00009941"/>
    </source>
</evidence>
<dbReference type="GO" id="GO:0051603">
    <property type="term" value="P:proteolysis involved in protein catabolic process"/>
    <property type="evidence" value="ECO:0007669"/>
    <property type="project" value="TreeGrafter"/>
</dbReference>
<feature type="transmembrane region" description="Helical" evidence="13">
    <location>
        <begin position="157"/>
        <end position="178"/>
    </location>
</feature>
<keyword evidence="12 13" id="KW-0472">Membrane</keyword>
<dbReference type="EC" id="3.4.22.34" evidence="4"/>
<dbReference type="PROSITE" id="PS00221">
    <property type="entry name" value="MIP"/>
    <property type="match status" value="1"/>
</dbReference>
<dbReference type="InterPro" id="IPR022357">
    <property type="entry name" value="MIP_CS"/>
</dbReference>
<dbReference type="InterPro" id="IPR023271">
    <property type="entry name" value="Aquaporin-like"/>
</dbReference>
<evidence type="ECO:0000256" key="1">
    <source>
        <dbReference type="ARBA" id="ARBA00000810"/>
    </source>
</evidence>
<organism evidence="14 15">
    <name type="scientific">Symbiodinium natans</name>
    <dbReference type="NCBI Taxonomy" id="878477"/>
    <lineage>
        <taxon>Eukaryota</taxon>
        <taxon>Sar</taxon>
        <taxon>Alveolata</taxon>
        <taxon>Dinophyceae</taxon>
        <taxon>Suessiales</taxon>
        <taxon>Symbiodiniaceae</taxon>
        <taxon>Symbiodinium</taxon>
    </lineage>
</organism>
<evidence type="ECO:0000256" key="11">
    <source>
        <dbReference type="ARBA" id="ARBA00022989"/>
    </source>
</evidence>
<keyword evidence="10" id="KW-0788">Thiol protease</keyword>
<feature type="transmembrane region" description="Helical" evidence="13">
    <location>
        <begin position="311"/>
        <end position="329"/>
    </location>
</feature>
<dbReference type="Pfam" id="PF00230">
    <property type="entry name" value="MIP"/>
    <property type="match status" value="1"/>
</dbReference>
<dbReference type="Pfam" id="PF01650">
    <property type="entry name" value="Peptidase_C13"/>
    <property type="match status" value="1"/>
</dbReference>
<keyword evidence="7 13" id="KW-0812">Transmembrane</keyword>
<proteinExistence type="inferred from homology"/>
<dbReference type="InterPro" id="IPR046427">
    <property type="entry name" value="Legumain_prodom_sf"/>
</dbReference>
<dbReference type="Gene3D" id="1.10.132.130">
    <property type="match status" value="1"/>
</dbReference>
<dbReference type="Proteomes" id="UP000604046">
    <property type="component" value="Unassembled WGS sequence"/>
</dbReference>
<feature type="transmembrane region" description="Helical" evidence="13">
    <location>
        <begin position="123"/>
        <end position="145"/>
    </location>
</feature>
<name>A0A812S5B2_9DINO</name>
<feature type="transmembrane region" description="Helical" evidence="13">
    <location>
        <begin position="268"/>
        <end position="290"/>
    </location>
</feature>
<feature type="transmembrane region" description="Helical" evidence="13">
    <location>
        <begin position="226"/>
        <end position="248"/>
    </location>
</feature>
<dbReference type="InterPro" id="IPR001096">
    <property type="entry name" value="Peptidase_C13"/>
</dbReference>
<evidence type="ECO:0000256" key="10">
    <source>
        <dbReference type="ARBA" id="ARBA00022807"/>
    </source>
</evidence>
<evidence type="ECO:0000313" key="14">
    <source>
        <dbReference type="EMBL" id="CAE7468196.1"/>
    </source>
</evidence>
<evidence type="ECO:0000256" key="6">
    <source>
        <dbReference type="ARBA" id="ARBA00022670"/>
    </source>
</evidence>
<gene>
    <name evidence="14" type="primary">Lgmn</name>
    <name evidence="14" type="ORF">SNAT2548_LOCUS26199</name>
</gene>
<dbReference type="Gene3D" id="3.40.50.1460">
    <property type="match status" value="1"/>
</dbReference>
<reference evidence="14" key="1">
    <citation type="submission" date="2021-02" db="EMBL/GenBank/DDBJ databases">
        <authorList>
            <person name="Dougan E. K."/>
            <person name="Rhodes N."/>
            <person name="Thang M."/>
            <person name="Chan C."/>
        </authorList>
    </citation>
    <scope>NUCLEOTIDE SEQUENCE</scope>
</reference>
<feature type="transmembrane region" description="Helical" evidence="13">
    <location>
        <begin position="92"/>
        <end position="117"/>
    </location>
</feature>
<keyword evidence="8" id="KW-0732">Signal</keyword>
<evidence type="ECO:0000256" key="12">
    <source>
        <dbReference type="ARBA" id="ARBA00023136"/>
    </source>
</evidence>
<dbReference type="GO" id="GO:0016020">
    <property type="term" value="C:membrane"/>
    <property type="evidence" value="ECO:0007669"/>
    <property type="project" value="UniProtKB-SubCell"/>
</dbReference>
<dbReference type="PRINTS" id="PR00776">
    <property type="entry name" value="HEMOGLOBNASE"/>
</dbReference>
<evidence type="ECO:0000256" key="7">
    <source>
        <dbReference type="ARBA" id="ARBA00022692"/>
    </source>
</evidence>
<evidence type="ECO:0000313" key="15">
    <source>
        <dbReference type="Proteomes" id="UP000604046"/>
    </source>
</evidence>
<dbReference type="FunFam" id="3.40.50.1460:FF:000006">
    <property type="entry name" value="Legumain"/>
    <property type="match status" value="1"/>
</dbReference>
<comment type="similarity">
    <text evidence="3">Belongs to the peptidase C13 family.</text>
</comment>
<dbReference type="OrthoDB" id="416370at2759"/>
<evidence type="ECO:0000256" key="2">
    <source>
        <dbReference type="ARBA" id="ARBA00004141"/>
    </source>
</evidence>
<evidence type="ECO:0000256" key="4">
    <source>
        <dbReference type="ARBA" id="ARBA00012628"/>
    </source>
</evidence>
<keyword evidence="6" id="KW-0645">Protease</keyword>
<evidence type="ECO:0000256" key="8">
    <source>
        <dbReference type="ARBA" id="ARBA00022729"/>
    </source>
</evidence>
<dbReference type="Gene3D" id="1.20.1080.10">
    <property type="entry name" value="Glycerol uptake facilitator protein"/>
    <property type="match status" value="1"/>
</dbReference>
<keyword evidence="15" id="KW-1185">Reference proteome</keyword>
<dbReference type="PANTHER" id="PTHR12000:SF42">
    <property type="entry name" value="LEGUMAIN"/>
    <property type="match status" value="1"/>
</dbReference>
<comment type="caution">
    <text evidence="14">The sequence shown here is derived from an EMBL/GenBank/DDBJ whole genome shotgun (WGS) entry which is preliminary data.</text>
</comment>
<dbReference type="PANTHER" id="PTHR12000">
    <property type="entry name" value="HEMOGLOBINASE FAMILY MEMBER"/>
    <property type="match status" value="1"/>
</dbReference>
<dbReference type="InterPro" id="IPR000425">
    <property type="entry name" value="MIP"/>
</dbReference>
<keyword evidence="9" id="KW-0378">Hydrolase</keyword>
<dbReference type="GO" id="GO:0006624">
    <property type="term" value="P:vacuolar protein processing"/>
    <property type="evidence" value="ECO:0007669"/>
    <property type="project" value="TreeGrafter"/>
</dbReference>
<dbReference type="GO" id="GO:0005773">
    <property type="term" value="C:vacuole"/>
    <property type="evidence" value="ECO:0007669"/>
    <property type="project" value="GOC"/>
</dbReference>
<dbReference type="SUPFAM" id="SSF81338">
    <property type="entry name" value="Aquaporin-like"/>
    <property type="match status" value="2"/>
</dbReference>
<comment type="subcellular location">
    <subcellularLocation>
        <location evidence="2">Membrane</location>
        <topology evidence="2">Multi-pass membrane protein</topology>
    </subcellularLocation>
</comment>
<dbReference type="AlphaFoldDB" id="A0A812S5B2"/>
<accession>A0A812S5B2</accession>
<sequence>MWQLPRRTSRRRTNTTASPLPSRCWRALMALNPAVALGIDVSSAGVGFGWCVPYVLFELLGSAMAAALFKVVRPEDFGGEKSQMTELASEFLGTYMLVLTVGLNVLGSSKAAAFSIAASLTSMIYALGDVSGAHFNPAVTMAIFASGRCPELTPAKAGTYAGVQVAGGVAAALTYAFIYQGKTFGLGPVGTSTWAAVSVAEIVFTFVLCYVVLAVAVSPQTKASHLFGLAIGSCVTVGGFAIGGISGGSLNPAVSFGIAAANILNGGLFFKALIYTVLELVGGVAAAGIFKFTHEVLARVYPRPDSNPFKAAMALRAALVAMLPAVVAAEKYAVIAAGSAGFMNYRHQADACHAYQIMLQSGVPADNIILMMQDDVANSSENPFPGQLFNKPGENPPDVYKGCKVDYSGDIVTGQLFMDVLTGNTEGAKGKVLKSGASDTVFVNFVDHGGPGIIAFPNGPVLTVKQLSKTLKTMQSKKMFKQMVFYMEACESGSMFPDLEKDGKILAVSASNADESSWGTYCGDAAMVKGKNVGSCLGDLFSVNWMQDDDAGKFKSETFRSQISKVTKLTNKSHVCSFGDESFEDETIGSVETASSLSASPSDTAQGAVDARDVYLTQAMWAWQHATDKESKQKAWTRVTGIMKDREADEALFAGLAAAACADVNPERLVQCQHKFLHERMEMTHMDCHHELALAVYEHCPASEYHHSAGGWNGFNMKFARVLLNICEGQEALGKSTEQLVHLVQEHCTKASRDRAAEMQILV</sequence>
<comment type="catalytic activity">
    <reaction evidence="1">
        <text>Hydrolysis of proteins and small molecule substrates at -Asn-|-Xaa- bonds.</text>
        <dbReference type="EC" id="3.4.22.34"/>
    </reaction>
</comment>
<keyword evidence="11 13" id="KW-1133">Transmembrane helix</keyword>
<dbReference type="EMBL" id="CAJNDS010002422">
    <property type="protein sequence ID" value="CAE7468196.1"/>
    <property type="molecule type" value="Genomic_DNA"/>
</dbReference>